<dbReference type="KEGG" id="pspi:PS2015_1805"/>
<evidence type="ECO:0000256" key="6">
    <source>
        <dbReference type="ARBA" id="ARBA00022989"/>
    </source>
</evidence>
<dbReference type="EMBL" id="CP013189">
    <property type="protein sequence ID" value="ALO46455.1"/>
    <property type="molecule type" value="Genomic_DNA"/>
</dbReference>
<dbReference type="RefSeq" id="WP_169792288.1">
    <property type="nucleotide sequence ID" value="NZ_CP013189.1"/>
</dbReference>
<evidence type="ECO:0000256" key="1">
    <source>
        <dbReference type="ARBA" id="ARBA00004651"/>
    </source>
</evidence>
<dbReference type="Pfam" id="PF13231">
    <property type="entry name" value="PMT_2"/>
    <property type="match status" value="1"/>
</dbReference>
<dbReference type="InterPro" id="IPR050297">
    <property type="entry name" value="LipidA_mod_glycosyltrf_83"/>
</dbReference>
<sequence length="631" mass="70346">MMTNNAPTRNVLSPLPVAALLLLITSIKLMLAWRLELYSDEIFYWQASQFPALAYSDLPFMAALLAGLGSELLGNTPLAVRSLFLLMGSSLPLLIYWLALPLTGQRDALTSALLTLCLPMAAFLGLLAVPDVPMIFWGMLFLGMLERATRTGHSGYWLAAGVMAAMGLSSHYRFVLYPLAAVVYLLIATDHRHYWKSPGLWLGGLIGLCGFIPALSFNLMHDLSGLDYHLVDRHPWQFQAEGLMHPLIQAVIVTPLMYAALWYTLWRTFLQGREGDNRATLFMLFALFNLGVYLLLSPWSDTTRTTLHWPLSGYLPLLVFLPQTLRHIANQWSAKAAISTPLLGLLGTFLVLAGIGSQGFNQQLQTLVGNDVLSNKMAGWQPLAEKIEQLDQQHALPAERLYVTDNYYTAAQLSFKFPDLQVYTIDEDKTIRDGRATQYALWQRHTPALMQHDIDNIVFITEDSTLDIDEKTTVMQLACSLFQPLNFIDQLTLFNGDKRFSIYYGQKGYQTSLGSPCPLPALTWLDQPAEDVTLSGTVTISGWSIVPGFGAREIKVLLNRQSIATASRQIHREDVVQLMNGDSDPDAPVLGFEVLVDTTQFPNGRYELAIETVSGTGQLRLSGQRRISIRN</sequence>
<evidence type="ECO:0000259" key="9">
    <source>
        <dbReference type="Pfam" id="PF13231"/>
    </source>
</evidence>
<feature type="domain" description="Glycosyltransferase RgtA/B/C/D-like" evidence="9">
    <location>
        <begin position="58"/>
        <end position="216"/>
    </location>
</feature>
<keyword evidence="7 8" id="KW-0472">Membrane</keyword>
<dbReference type="GO" id="GO:0009103">
    <property type="term" value="P:lipopolysaccharide biosynthetic process"/>
    <property type="evidence" value="ECO:0007669"/>
    <property type="project" value="UniProtKB-ARBA"/>
</dbReference>
<evidence type="ECO:0000256" key="3">
    <source>
        <dbReference type="ARBA" id="ARBA00022676"/>
    </source>
</evidence>
<keyword evidence="3" id="KW-0328">Glycosyltransferase</keyword>
<name>A0A0S2KDR4_9GAMM</name>
<feature type="transmembrane region" description="Helical" evidence="8">
    <location>
        <begin position="337"/>
        <end position="356"/>
    </location>
</feature>
<dbReference type="PANTHER" id="PTHR33908:SF11">
    <property type="entry name" value="MEMBRANE PROTEIN"/>
    <property type="match status" value="1"/>
</dbReference>
<dbReference type="AlphaFoldDB" id="A0A0S2KDR4"/>
<organism evidence="10 11">
    <name type="scientific">Pseudohongiella spirulinae</name>
    <dbReference type="NCBI Taxonomy" id="1249552"/>
    <lineage>
        <taxon>Bacteria</taxon>
        <taxon>Pseudomonadati</taxon>
        <taxon>Pseudomonadota</taxon>
        <taxon>Gammaproteobacteria</taxon>
        <taxon>Pseudomonadales</taxon>
        <taxon>Pseudohongiellaceae</taxon>
        <taxon>Pseudohongiella</taxon>
    </lineage>
</organism>
<evidence type="ECO:0000256" key="5">
    <source>
        <dbReference type="ARBA" id="ARBA00022692"/>
    </source>
</evidence>
<feature type="transmembrane region" description="Helical" evidence="8">
    <location>
        <begin position="308"/>
        <end position="325"/>
    </location>
</feature>
<keyword evidence="5 8" id="KW-0812">Transmembrane</keyword>
<evidence type="ECO:0000313" key="10">
    <source>
        <dbReference type="EMBL" id="ALO46455.1"/>
    </source>
</evidence>
<feature type="transmembrane region" description="Helical" evidence="8">
    <location>
        <begin position="199"/>
        <end position="220"/>
    </location>
</feature>
<reference evidence="10 11" key="1">
    <citation type="submission" date="2015-11" db="EMBL/GenBank/DDBJ databases">
        <authorList>
            <person name="Zhang Y."/>
            <person name="Guo Z."/>
        </authorList>
    </citation>
    <scope>NUCLEOTIDE SEQUENCE [LARGE SCALE GENOMIC DNA]</scope>
    <source>
        <strain evidence="10 11">KCTC 32221</strain>
    </source>
</reference>
<gene>
    <name evidence="10" type="ORF">PS2015_1805</name>
</gene>
<feature type="transmembrane region" description="Helical" evidence="8">
    <location>
        <begin position="12"/>
        <end position="31"/>
    </location>
</feature>
<proteinExistence type="predicted"/>
<feature type="transmembrane region" description="Helical" evidence="8">
    <location>
        <begin position="79"/>
        <end position="100"/>
    </location>
</feature>
<dbReference type="InterPro" id="IPR038731">
    <property type="entry name" value="RgtA/B/C-like"/>
</dbReference>
<evidence type="ECO:0000256" key="7">
    <source>
        <dbReference type="ARBA" id="ARBA00023136"/>
    </source>
</evidence>
<protein>
    <recommendedName>
        <fullName evidence="9">Glycosyltransferase RgtA/B/C/D-like domain-containing protein</fullName>
    </recommendedName>
</protein>
<evidence type="ECO:0000256" key="2">
    <source>
        <dbReference type="ARBA" id="ARBA00022475"/>
    </source>
</evidence>
<keyword evidence="6 8" id="KW-1133">Transmembrane helix</keyword>
<dbReference type="STRING" id="1249552.PS2015_1805"/>
<keyword evidence="2" id="KW-1003">Cell membrane</keyword>
<dbReference type="Proteomes" id="UP000065641">
    <property type="component" value="Chromosome"/>
</dbReference>
<feature type="transmembrane region" description="Helical" evidence="8">
    <location>
        <begin position="112"/>
        <end position="136"/>
    </location>
</feature>
<feature type="transmembrane region" description="Helical" evidence="8">
    <location>
        <begin position="247"/>
        <end position="266"/>
    </location>
</feature>
<feature type="transmembrane region" description="Helical" evidence="8">
    <location>
        <begin position="278"/>
        <end position="296"/>
    </location>
</feature>
<dbReference type="GO" id="GO:0016763">
    <property type="term" value="F:pentosyltransferase activity"/>
    <property type="evidence" value="ECO:0007669"/>
    <property type="project" value="TreeGrafter"/>
</dbReference>
<evidence type="ECO:0000256" key="8">
    <source>
        <dbReference type="SAM" id="Phobius"/>
    </source>
</evidence>
<comment type="subcellular location">
    <subcellularLocation>
        <location evidence="1">Cell membrane</location>
        <topology evidence="1">Multi-pass membrane protein</topology>
    </subcellularLocation>
</comment>
<keyword evidence="4" id="KW-0808">Transferase</keyword>
<evidence type="ECO:0000256" key="4">
    <source>
        <dbReference type="ARBA" id="ARBA00022679"/>
    </source>
</evidence>
<dbReference type="GO" id="GO:0005886">
    <property type="term" value="C:plasma membrane"/>
    <property type="evidence" value="ECO:0007669"/>
    <property type="project" value="UniProtKB-SubCell"/>
</dbReference>
<evidence type="ECO:0000313" key="11">
    <source>
        <dbReference type="Proteomes" id="UP000065641"/>
    </source>
</evidence>
<feature type="transmembrane region" description="Helical" evidence="8">
    <location>
        <begin position="156"/>
        <end position="187"/>
    </location>
</feature>
<dbReference type="PANTHER" id="PTHR33908">
    <property type="entry name" value="MANNOSYLTRANSFERASE YKCB-RELATED"/>
    <property type="match status" value="1"/>
</dbReference>
<keyword evidence="11" id="KW-1185">Reference proteome</keyword>
<accession>A0A0S2KDR4</accession>